<feature type="region of interest" description="Disordered" evidence="1">
    <location>
        <begin position="208"/>
        <end position="239"/>
    </location>
</feature>
<reference evidence="3 5" key="1">
    <citation type="journal article" date="2014" name="Genome Biol. Evol.">
        <title>The secreted proteins of Achlya hypogyna and Thraustotheca clavata identify the ancestral oomycete secretome and reveal gene acquisitions by horizontal gene transfer.</title>
        <authorList>
            <person name="Misner I."/>
            <person name="Blouin N."/>
            <person name="Leonard G."/>
            <person name="Richards T.A."/>
            <person name="Lane C.E."/>
        </authorList>
    </citation>
    <scope>NUCLEOTIDE SEQUENCE</scope>
    <source>
        <strain evidence="3 5">ATCC 34112</strain>
    </source>
</reference>
<evidence type="ECO:0000313" key="4">
    <source>
        <dbReference type="EMBL" id="OQR96349.1"/>
    </source>
</evidence>
<accession>A0A0A7CM98</accession>
<evidence type="ECO:0000256" key="2">
    <source>
        <dbReference type="SAM" id="SignalP"/>
    </source>
</evidence>
<name>A0A0A7CM98_9STRA</name>
<evidence type="ECO:0000313" key="5">
    <source>
        <dbReference type="Proteomes" id="UP000243217"/>
    </source>
</evidence>
<keyword evidence="2" id="KW-0732">Signal</keyword>
<proteinExistence type="predicted"/>
<feature type="signal peptide" evidence="2">
    <location>
        <begin position="1"/>
        <end position="21"/>
    </location>
</feature>
<dbReference type="AlphaFoldDB" id="A0A0A7CM98"/>
<feature type="compositionally biased region" description="Low complexity" evidence="1">
    <location>
        <begin position="218"/>
        <end position="231"/>
    </location>
</feature>
<evidence type="ECO:0000313" key="3">
    <source>
        <dbReference type="EMBL" id="AIG55613.1"/>
    </source>
</evidence>
<dbReference type="EMBL" id="KM038152">
    <property type="protein sequence ID" value="AIG55613.1"/>
    <property type="molecule type" value="Genomic_DNA"/>
</dbReference>
<dbReference type="Proteomes" id="UP000243217">
    <property type="component" value="Unassembled WGS sequence"/>
</dbReference>
<dbReference type="EMBL" id="JNBS01001975">
    <property type="protein sequence ID" value="OQR96349.1"/>
    <property type="molecule type" value="Genomic_DNA"/>
</dbReference>
<sequence>MKASFALVTLLAALASFGVEADTMQAASCAAAKCPTVKGKGSFCSAASQSPTAFTTFANQCECLKAKCKDRKVQCYAQAAKCDVATLQELKGKPATTVAPSCASNGITYDNYYHLKVARALDPNIQFIISGKCPTNIKTCIKKKCPQTPEKICAVEKAGKSPVFYQNQCFFDVGKCLNPSLTVSKTCPPKSKKAKALSAENTFALADNSNVTTPDANSTSSVVSSTSGSGSYDEPLDEEPYTDGDDFYVGMDLMGSYGSSSGSFVDSNGTIISSNSTNVTTQAPATSSAVATTISVGALAITAFALN</sequence>
<dbReference type="SUPFAM" id="SSF100895">
    <property type="entry name" value="Kazal-type serine protease inhibitors"/>
    <property type="match status" value="1"/>
</dbReference>
<feature type="compositionally biased region" description="Polar residues" evidence="1">
    <location>
        <begin position="208"/>
        <end position="217"/>
    </location>
</feature>
<protein>
    <submittedName>
        <fullName evidence="3">Secreted protein</fullName>
    </submittedName>
</protein>
<evidence type="ECO:0000256" key="1">
    <source>
        <dbReference type="SAM" id="MobiDB-lite"/>
    </source>
</evidence>
<keyword evidence="5" id="KW-1185">Reference proteome</keyword>
<feature type="chain" id="PRO_5002038027" evidence="2">
    <location>
        <begin position="22"/>
        <end position="307"/>
    </location>
</feature>
<dbReference type="Gene3D" id="3.30.60.30">
    <property type="match status" value="1"/>
</dbReference>
<dbReference type="OrthoDB" id="88467at2759"/>
<organism evidence="3">
    <name type="scientific">Thraustotheca clavata</name>
    <dbReference type="NCBI Taxonomy" id="74557"/>
    <lineage>
        <taxon>Eukaryota</taxon>
        <taxon>Sar</taxon>
        <taxon>Stramenopiles</taxon>
        <taxon>Oomycota</taxon>
        <taxon>Saprolegniomycetes</taxon>
        <taxon>Saprolegniales</taxon>
        <taxon>Achlyaceae</taxon>
        <taxon>Thraustotheca</taxon>
    </lineage>
</organism>
<gene>
    <name evidence="4" type="ORF">THRCLA_07307</name>
</gene>
<dbReference type="InterPro" id="IPR036058">
    <property type="entry name" value="Kazal_dom_sf"/>
</dbReference>